<organism evidence="2 3">
    <name type="scientific">Camelina sativa</name>
    <name type="common">False flax</name>
    <name type="synonym">Myagrum sativum</name>
    <dbReference type="NCBI Taxonomy" id="90675"/>
    <lineage>
        <taxon>Eukaryota</taxon>
        <taxon>Viridiplantae</taxon>
        <taxon>Streptophyta</taxon>
        <taxon>Embryophyta</taxon>
        <taxon>Tracheophyta</taxon>
        <taxon>Spermatophyta</taxon>
        <taxon>Magnoliopsida</taxon>
        <taxon>eudicotyledons</taxon>
        <taxon>Gunneridae</taxon>
        <taxon>Pentapetalae</taxon>
        <taxon>rosids</taxon>
        <taxon>malvids</taxon>
        <taxon>Brassicales</taxon>
        <taxon>Brassicaceae</taxon>
        <taxon>Camelineae</taxon>
        <taxon>Camelina</taxon>
    </lineage>
</organism>
<reference evidence="2" key="1">
    <citation type="journal article" date="2014" name="Nat. Commun.">
        <title>The emerging biofuel crop Camelina sativa retains a highly undifferentiated hexaploid genome structure.</title>
        <authorList>
            <person name="Kagale S."/>
            <person name="Koh C."/>
            <person name="Nixon J."/>
            <person name="Bollina V."/>
            <person name="Clarke W.E."/>
            <person name="Tuteja R."/>
            <person name="Spillane C."/>
            <person name="Robinson S.J."/>
            <person name="Links M.G."/>
            <person name="Clarke C."/>
            <person name="Higgins E.E."/>
            <person name="Huebert T."/>
            <person name="Sharpe A.G."/>
            <person name="Parkin I.A."/>
        </authorList>
    </citation>
    <scope>NUCLEOTIDE SEQUENCE [LARGE SCALE GENOMIC DNA]</scope>
    <source>
        <strain evidence="2">cv. DH55</strain>
    </source>
</reference>
<sequence length="304" mass="34466">MEDVLSRAWAQIKWEEDLAYRQQRSPQFDSRVVRNETSSRDDKPYQRPKDENVKGGRRNTHRPLSGADDMKPRSSTWPDINNLSILHAHLVGVLKEMGGTVRWSPQMKAPDNKLGTSKWCEFHNDHDHMTEDCITLRMEVNELLKKGYLREYFSDKTRNRLDSESNKQVAITNGPVSPPKHDRVINVIFRGSEISGITHSAAKRNTRAVKNTQSKGQAMQGDMPACTITFAMSESSVSTPHHDALVIQLTVTNFLMKRILINNGSSTNILYMQAYKELGLDEEGLRRKSIQLVGFSGEVKQSVG</sequence>
<keyword evidence="2" id="KW-1185">Reference proteome</keyword>
<evidence type="ECO:0000313" key="3">
    <source>
        <dbReference type="RefSeq" id="XP_010445888.1"/>
    </source>
</evidence>
<name>A0ABM0UT36_CAMSA</name>
<evidence type="ECO:0000313" key="2">
    <source>
        <dbReference type="Proteomes" id="UP000694864"/>
    </source>
</evidence>
<dbReference type="Proteomes" id="UP000694864">
    <property type="component" value="Chromosome 11"/>
</dbReference>
<feature type="region of interest" description="Disordered" evidence="1">
    <location>
        <begin position="23"/>
        <end position="75"/>
    </location>
</feature>
<protein>
    <submittedName>
        <fullName evidence="3">Uncharacterized protein LOC104728627</fullName>
    </submittedName>
</protein>
<accession>A0ABM0UT36</accession>
<proteinExistence type="predicted"/>
<dbReference type="PANTHER" id="PTHR33240:SF8">
    <property type="entry name" value="OS03G0439900 PROTEIN"/>
    <property type="match status" value="1"/>
</dbReference>
<dbReference type="GeneID" id="104728627"/>
<dbReference type="PANTHER" id="PTHR33240">
    <property type="entry name" value="OS08G0508500 PROTEIN"/>
    <property type="match status" value="1"/>
</dbReference>
<reference evidence="3" key="2">
    <citation type="submission" date="2025-08" db="UniProtKB">
        <authorList>
            <consortium name="RefSeq"/>
        </authorList>
    </citation>
    <scope>IDENTIFICATION</scope>
    <source>
        <tissue evidence="3">Leaf</tissue>
    </source>
</reference>
<feature type="compositionally biased region" description="Basic and acidic residues" evidence="1">
    <location>
        <begin position="31"/>
        <end position="54"/>
    </location>
</feature>
<gene>
    <name evidence="3" type="primary">LOC104728627</name>
</gene>
<evidence type="ECO:0000256" key="1">
    <source>
        <dbReference type="SAM" id="MobiDB-lite"/>
    </source>
</evidence>
<dbReference type="RefSeq" id="XP_010445888.1">
    <property type="nucleotide sequence ID" value="XM_010447586.1"/>
</dbReference>